<dbReference type="EMBL" id="KL142389">
    <property type="protein sequence ID" value="KDR72354.1"/>
    <property type="molecule type" value="Genomic_DNA"/>
</dbReference>
<dbReference type="Proteomes" id="UP000027222">
    <property type="component" value="Unassembled WGS sequence"/>
</dbReference>
<evidence type="ECO:0000313" key="1">
    <source>
        <dbReference type="EMBL" id="KDR72354.1"/>
    </source>
</evidence>
<accession>A0A067SXD9</accession>
<dbReference type="HOGENOM" id="CLU_1731598_0_0_1"/>
<dbReference type="AlphaFoldDB" id="A0A067SXD9"/>
<sequence length="151" mass="17554">MLAAKNGRISTFTFPTQHLPETHEALKRWELTTDRWLAEKGVSTNSEGSHRAPFPTSLLIGRARLRHCWVTDWRRRNHQFVRIQFVEAERERITSLDGVHLRSTSSQVQHRIISQPVDMWININTATSWFRRSIGQLLTSPTEQIGDNLAR</sequence>
<reference evidence="2" key="1">
    <citation type="journal article" date="2014" name="Proc. Natl. Acad. Sci. U.S.A.">
        <title>Extensive sampling of basidiomycete genomes demonstrates inadequacy of the white-rot/brown-rot paradigm for wood decay fungi.</title>
        <authorList>
            <person name="Riley R."/>
            <person name="Salamov A.A."/>
            <person name="Brown D.W."/>
            <person name="Nagy L.G."/>
            <person name="Floudas D."/>
            <person name="Held B.W."/>
            <person name="Levasseur A."/>
            <person name="Lombard V."/>
            <person name="Morin E."/>
            <person name="Otillar R."/>
            <person name="Lindquist E.A."/>
            <person name="Sun H."/>
            <person name="LaButti K.M."/>
            <person name="Schmutz J."/>
            <person name="Jabbour D."/>
            <person name="Luo H."/>
            <person name="Baker S.E."/>
            <person name="Pisabarro A.G."/>
            <person name="Walton J.D."/>
            <person name="Blanchette R.A."/>
            <person name="Henrissat B."/>
            <person name="Martin F."/>
            <person name="Cullen D."/>
            <person name="Hibbett D.S."/>
            <person name="Grigoriev I.V."/>
        </authorList>
    </citation>
    <scope>NUCLEOTIDE SEQUENCE [LARGE SCALE GENOMIC DNA]</scope>
    <source>
        <strain evidence="2">CBS 339.88</strain>
    </source>
</reference>
<gene>
    <name evidence="1" type="ORF">GALMADRAFT_143196</name>
</gene>
<evidence type="ECO:0000313" key="2">
    <source>
        <dbReference type="Proteomes" id="UP000027222"/>
    </source>
</evidence>
<keyword evidence="2" id="KW-1185">Reference proteome</keyword>
<proteinExistence type="predicted"/>
<organism evidence="1 2">
    <name type="scientific">Galerina marginata (strain CBS 339.88)</name>
    <dbReference type="NCBI Taxonomy" id="685588"/>
    <lineage>
        <taxon>Eukaryota</taxon>
        <taxon>Fungi</taxon>
        <taxon>Dikarya</taxon>
        <taxon>Basidiomycota</taxon>
        <taxon>Agaricomycotina</taxon>
        <taxon>Agaricomycetes</taxon>
        <taxon>Agaricomycetidae</taxon>
        <taxon>Agaricales</taxon>
        <taxon>Agaricineae</taxon>
        <taxon>Strophariaceae</taxon>
        <taxon>Galerina</taxon>
    </lineage>
</organism>
<name>A0A067SXD9_GALM3</name>
<protein>
    <submittedName>
        <fullName evidence="1">Uncharacterized protein</fullName>
    </submittedName>
</protein>